<gene>
    <name evidence="2" type="ORF">CBP12_03860</name>
</gene>
<keyword evidence="3" id="KW-1185">Reference proteome</keyword>
<dbReference type="RefSeq" id="WP_086963125.1">
    <property type="nucleotide sequence ID" value="NZ_CP021376.1"/>
</dbReference>
<dbReference type="KEGG" id="ocm:CBP12_03860"/>
<reference evidence="3" key="1">
    <citation type="submission" date="2017-05" db="EMBL/GenBank/DDBJ databases">
        <authorList>
            <person name="Sung H."/>
        </authorList>
    </citation>
    <scope>NUCLEOTIDE SEQUENCE [LARGE SCALE GENOMIC DNA]</scope>
    <source>
        <strain evidence="3">AMac2203</strain>
    </source>
</reference>
<protein>
    <submittedName>
        <fullName evidence="2">Uncharacterized protein</fullName>
    </submittedName>
</protein>
<keyword evidence="1" id="KW-1133">Transmembrane helix</keyword>
<proteinExistence type="predicted"/>
<organism evidence="2 3">
    <name type="scientific">Oceanisphaera avium</name>
    <dbReference type="NCBI Taxonomy" id="1903694"/>
    <lineage>
        <taxon>Bacteria</taxon>
        <taxon>Pseudomonadati</taxon>
        <taxon>Pseudomonadota</taxon>
        <taxon>Gammaproteobacteria</taxon>
        <taxon>Aeromonadales</taxon>
        <taxon>Aeromonadaceae</taxon>
        <taxon>Oceanisphaera</taxon>
    </lineage>
</organism>
<evidence type="ECO:0000313" key="2">
    <source>
        <dbReference type="EMBL" id="ART79391.1"/>
    </source>
</evidence>
<feature type="transmembrane region" description="Helical" evidence="1">
    <location>
        <begin position="53"/>
        <end position="73"/>
    </location>
</feature>
<sequence length="202" mass="22633">MTVQRLSLTSLLKQPLTFVLIPPALRFYLTHAVSLLVSLAVVVWTVWDGQAGFGLIHWVGIIFGGAVLAMSLWPASWNRQRLINLAFDEQQLYLVNGLTDQAVALPRERVCAVNKGKLPGHDGAIITFTLDLALSESELAMIQDTLDSQVEDRFKLEDDRYRFGFVANWRNRRQLLAAVSVLAPTVVAPEVVEEDDDDDDWD</sequence>
<feature type="transmembrane region" description="Helical" evidence="1">
    <location>
        <begin position="27"/>
        <end position="47"/>
    </location>
</feature>
<dbReference type="EMBL" id="CP021376">
    <property type="protein sequence ID" value="ART79391.1"/>
    <property type="molecule type" value="Genomic_DNA"/>
</dbReference>
<evidence type="ECO:0000256" key="1">
    <source>
        <dbReference type="SAM" id="Phobius"/>
    </source>
</evidence>
<keyword evidence="1" id="KW-0812">Transmembrane</keyword>
<name>A0A1Y0CVP1_9GAMM</name>
<dbReference type="AlphaFoldDB" id="A0A1Y0CVP1"/>
<keyword evidence="1" id="KW-0472">Membrane</keyword>
<accession>A0A1Y0CVP1</accession>
<dbReference type="OrthoDB" id="5600178at2"/>
<dbReference type="Proteomes" id="UP000243793">
    <property type="component" value="Chromosome"/>
</dbReference>
<evidence type="ECO:0000313" key="3">
    <source>
        <dbReference type="Proteomes" id="UP000243793"/>
    </source>
</evidence>